<keyword evidence="6 7" id="KW-0472">Membrane</keyword>
<accession>A0A2W4CJX3</accession>
<evidence type="ECO:0000256" key="2">
    <source>
        <dbReference type="ARBA" id="ARBA00022448"/>
    </source>
</evidence>
<evidence type="ECO:0000256" key="4">
    <source>
        <dbReference type="ARBA" id="ARBA00022692"/>
    </source>
</evidence>
<dbReference type="InterPro" id="IPR051393">
    <property type="entry name" value="ABC_transporter_permease"/>
</dbReference>
<feature type="transmembrane region" description="Helical" evidence="7">
    <location>
        <begin position="233"/>
        <end position="253"/>
    </location>
</feature>
<feature type="domain" description="ABC transmembrane type-1" evidence="8">
    <location>
        <begin position="93"/>
        <end position="306"/>
    </location>
</feature>
<dbReference type="SUPFAM" id="SSF161098">
    <property type="entry name" value="MetI-like"/>
    <property type="match status" value="1"/>
</dbReference>
<dbReference type="GO" id="GO:0005886">
    <property type="term" value="C:plasma membrane"/>
    <property type="evidence" value="ECO:0007669"/>
    <property type="project" value="UniProtKB-SubCell"/>
</dbReference>
<name>A0A2W4CJX3_9HYPH</name>
<dbReference type="CDD" id="cd06261">
    <property type="entry name" value="TM_PBP2"/>
    <property type="match status" value="1"/>
</dbReference>
<keyword evidence="4 7" id="KW-0812">Transmembrane</keyword>
<keyword evidence="2 7" id="KW-0813">Transport</keyword>
<protein>
    <submittedName>
        <fullName evidence="9">ABC transporter permease</fullName>
    </submittedName>
</protein>
<dbReference type="OrthoDB" id="7939379at2"/>
<feature type="transmembrane region" description="Helical" evidence="7">
    <location>
        <begin position="285"/>
        <end position="305"/>
    </location>
</feature>
<evidence type="ECO:0000259" key="8">
    <source>
        <dbReference type="PROSITE" id="PS50928"/>
    </source>
</evidence>
<organism evidence="9 10">
    <name type="scientific">Rhizobium tubonense</name>
    <dbReference type="NCBI Taxonomy" id="484088"/>
    <lineage>
        <taxon>Bacteria</taxon>
        <taxon>Pseudomonadati</taxon>
        <taxon>Pseudomonadota</taxon>
        <taxon>Alphaproteobacteria</taxon>
        <taxon>Hyphomicrobiales</taxon>
        <taxon>Rhizobiaceae</taxon>
        <taxon>Rhizobium/Agrobacterium group</taxon>
        <taxon>Rhizobium</taxon>
    </lineage>
</organism>
<evidence type="ECO:0000256" key="3">
    <source>
        <dbReference type="ARBA" id="ARBA00022475"/>
    </source>
</evidence>
<evidence type="ECO:0000313" key="9">
    <source>
        <dbReference type="EMBL" id="PZM12991.1"/>
    </source>
</evidence>
<dbReference type="PROSITE" id="PS50928">
    <property type="entry name" value="ABC_TM1"/>
    <property type="match status" value="1"/>
</dbReference>
<feature type="transmembrane region" description="Helical" evidence="7">
    <location>
        <begin position="97"/>
        <end position="118"/>
    </location>
</feature>
<dbReference type="InterPro" id="IPR000515">
    <property type="entry name" value="MetI-like"/>
</dbReference>
<dbReference type="PANTHER" id="PTHR30193:SF37">
    <property type="entry name" value="INNER MEMBRANE ABC TRANSPORTER PERMEASE PROTEIN YCJO"/>
    <property type="match status" value="1"/>
</dbReference>
<keyword evidence="3" id="KW-1003">Cell membrane</keyword>
<proteinExistence type="inferred from homology"/>
<dbReference type="GO" id="GO:0055085">
    <property type="term" value="P:transmembrane transport"/>
    <property type="evidence" value="ECO:0007669"/>
    <property type="project" value="InterPro"/>
</dbReference>
<comment type="caution">
    <text evidence="9">The sequence shown here is derived from an EMBL/GenBank/DDBJ whole genome shotgun (WGS) entry which is preliminary data.</text>
</comment>
<dbReference type="PANTHER" id="PTHR30193">
    <property type="entry name" value="ABC TRANSPORTER PERMEASE PROTEIN"/>
    <property type="match status" value="1"/>
</dbReference>
<dbReference type="SUPFAM" id="SSF160964">
    <property type="entry name" value="MalF N-terminal region-like"/>
    <property type="match status" value="1"/>
</dbReference>
<reference evidence="9 10" key="1">
    <citation type="journal article" date="2018" name="Sci. Rep.">
        <title>Rhizobium tumorigenes sp. nov., a novel plant tumorigenic bacterium isolated from cane gall tumors on thornless blackberry.</title>
        <authorList>
            <person name="Kuzmanovi N."/>
            <person name="Smalla K."/>
            <person name="Gronow S."/>
            <person name="PuBawska J."/>
        </authorList>
    </citation>
    <scope>NUCLEOTIDE SEQUENCE [LARGE SCALE GENOMIC DNA]</scope>
    <source>
        <strain evidence="9 10">CCBAU 85046</strain>
    </source>
</reference>
<comment type="subcellular location">
    <subcellularLocation>
        <location evidence="1 7">Cell membrane</location>
        <topology evidence="1 7">Multi-pass membrane protein</topology>
    </subcellularLocation>
</comment>
<evidence type="ECO:0000313" key="10">
    <source>
        <dbReference type="Proteomes" id="UP000248925"/>
    </source>
</evidence>
<comment type="similarity">
    <text evidence="7">Belongs to the binding-protein-dependent transport system permease family.</text>
</comment>
<dbReference type="Pfam" id="PF00528">
    <property type="entry name" value="BPD_transp_1"/>
    <property type="match status" value="1"/>
</dbReference>
<dbReference type="Proteomes" id="UP000248925">
    <property type="component" value="Unassembled WGS sequence"/>
</dbReference>
<keyword evidence="5 7" id="KW-1133">Transmembrane helix</keyword>
<evidence type="ECO:0000256" key="5">
    <source>
        <dbReference type="ARBA" id="ARBA00022989"/>
    </source>
</evidence>
<gene>
    <name evidence="9" type="ORF">CPY51_15825</name>
</gene>
<sequence>MCRDRTPLMRYGSRPTPVGTFITRKPLSTALNLTPYAFVLPATVLLFIIILAPIVLVIALSFTDYTLGSLDWSFASLDNYQDLFSDKVFVRSLRNTLLYVAIVVPTSVFLALIVAICINQRIRTKRFYEVVYFLPVTSTFVAMAIVWEFLFHSRIGPLNQFLALLGYDRVGFLTDPEVALISLAVVGVWKLIGFNVILYLAGLSSIPADIYEAASIDGMDGGLDRLLRITWPMLGPTTMFVAITSSISAFQVFEPVAVLTKGGPQGSTDVVLYQMYLESFQYFEIGYGASITVVFLAVILAFSLLQLRYFDGKVHY</sequence>
<evidence type="ECO:0000256" key="6">
    <source>
        <dbReference type="ARBA" id="ARBA00023136"/>
    </source>
</evidence>
<feature type="transmembrane region" description="Helical" evidence="7">
    <location>
        <begin position="33"/>
        <end position="62"/>
    </location>
</feature>
<feature type="transmembrane region" description="Helical" evidence="7">
    <location>
        <begin position="178"/>
        <end position="201"/>
    </location>
</feature>
<keyword evidence="10" id="KW-1185">Reference proteome</keyword>
<feature type="transmembrane region" description="Helical" evidence="7">
    <location>
        <begin position="130"/>
        <end position="150"/>
    </location>
</feature>
<dbReference type="EMBL" id="PCDP01000036">
    <property type="protein sequence ID" value="PZM12991.1"/>
    <property type="molecule type" value="Genomic_DNA"/>
</dbReference>
<evidence type="ECO:0000256" key="1">
    <source>
        <dbReference type="ARBA" id="ARBA00004651"/>
    </source>
</evidence>
<evidence type="ECO:0000256" key="7">
    <source>
        <dbReference type="RuleBase" id="RU363032"/>
    </source>
</evidence>
<dbReference type="AlphaFoldDB" id="A0A2W4CJX3"/>
<dbReference type="InterPro" id="IPR035906">
    <property type="entry name" value="MetI-like_sf"/>
</dbReference>
<dbReference type="Gene3D" id="1.10.3720.10">
    <property type="entry name" value="MetI-like"/>
    <property type="match status" value="1"/>
</dbReference>